<evidence type="ECO:0000313" key="2">
    <source>
        <dbReference type="EMBL" id="GAA5179333.1"/>
    </source>
</evidence>
<dbReference type="Proteomes" id="UP001501570">
    <property type="component" value="Unassembled WGS sequence"/>
</dbReference>
<dbReference type="EMBL" id="BAABJQ010000002">
    <property type="protein sequence ID" value="GAA5179333.1"/>
    <property type="molecule type" value="Genomic_DNA"/>
</dbReference>
<dbReference type="Gene3D" id="3.30.310.50">
    <property type="entry name" value="Alpha-D-phosphohexomutase, C-terminal domain"/>
    <property type="match status" value="1"/>
</dbReference>
<reference evidence="3" key="1">
    <citation type="journal article" date="2019" name="Int. J. Syst. Evol. Microbiol.">
        <title>The Global Catalogue of Microorganisms (GCM) 10K type strain sequencing project: providing services to taxonomists for standard genome sequencing and annotation.</title>
        <authorList>
            <consortium name="The Broad Institute Genomics Platform"/>
            <consortium name="The Broad Institute Genome Sequencing Center for Infectious Disease"/>
            <person name="Wu L."/>
            <person name="Ma J."/>
        </authorList>
    </citation>
    <scope>NUCLEOTIDE SEQUENCE [LARGE SCALE GENOMIC DNA]</scope>
    <source>
        <strain evidence="3">JCM 18304</strain>
    </source>
</reference>
<dbReference type="RefSeq" id="WP_345626340.1">
    <property type="nucleotide sequence ID" value="NZ_BAABJQ010000002.1"/>
</dbReference>
<gene>
    <name evidence="2" type="ORF">GCM10023322_09000</name>
</gene>
<dbReference type="Pfam" id="PF09981">
    <property type="entry name" value="DUF2218"/>
    <property type="match status" value="1"/>
</dbReference>
<feature type="region of interest" description="Disordered" evidence="1">
    <location>
        <begin position="117"/>
        <end position="141"/>
    </location>
</feature>
<proteinExistence type="predicted"/>
<comment type="caution">
    <text evidence="2">The sequence shown here is derived from an EMBL/GenBank/DDBJ whole genome shotgun (WGS) entry which is preliminary data.</text>
</comment>
<protein>
    <recommendedName>
        <fullName evidence="4">DUF2218 domain-containing protein</fullName>
    </recommendedName>
</protein>
<evidence type="ECO:0000313" key="3">
    <source>
        <dbReference type="Proteomes" id="UP001501570"/>
    </source>
</evidence>
<sequence>MFSAEARIRTDRPGRYLTQLCGHTAQLSVLLPHKRNHTHNHEHGEDIAAMPRRAECSDTEGVIEFDRGRCTLLATGEELVLLAEADDQQQLRLMQDAIAARMRRIGRRDQLNLTWQTRSARPGLETGAPRRSPGIDDIMTA</sequence>
<evidence type="ECO:0000256" key="1">
    <source>
        <dbReference type="SAM" id="MobiDB-lite"/>
    </source>
</evidence>
<accession>A0ABP9RK56</accession>
<organism evidence="2 3">
    <name type="scientific">Rugosimonospora acidiphila</name>
    <dbReference type="NCBI Taxonomy" id="556531"/>
    <lineage>
        <taxon>Bacteria</taxon>
        <taxon>Bacillati</taxon>
        <taxon>Actinomycetota</taxon>
        <taxon>Actinomycetes</taxon>
        <taxon>Micromonosporales</taxon>
        <taxon>Micromonosporaceae</taxon>
        <taxon>Rugosimonospora</taxon>
    </lineage>
</organism>
<evidence type="ECO:0008006" key="4">
    <source>
        <dbReference type="Google" id="ProtNLM"/>
    </source>
</evidence>
<dbReference type="InterPro" id="IPR014543">
    <property type="entry name" value="UCP028291"/>
</dbReference>
<keyword evidence="3" id="KW-1185">Reference proteome</keyword>
<name>A0ABP9RK56_9ACTN</name>